<evidence type="ECO:0000256" key="3">
    <source>
        <dbReference type="ARBA" id="ARBA00010875"/>
    </source>
</evidence>
<feature type="domain" description="PhoH-like protein" evidence="13">
    <location>
        <begin position="81"/>
        <end position="286"/>
    </location>
</feature>
<name>A0ABQ4PXK7_9PROT</name>
<evidence type="ECO:0000256" key="6">
    <source>
        <dbReference type="ARBA" id="ARBA00022723"/>
    </source>
</evidence>
<evidence type="ECO:0000256" key="1">
    <source>
        <dbReference type="ARBA" id="ARBA00004496"/>
    </source>
</evidence>
<evidence type="ECO:0000256" key="12">
    <source>
        <dbReference type="HAMAP-Rule" id="MF_00009"/>
    </source>
</evidence>
<dbReference type="NCBIfam" id="TIGR00043">
    <property type="entry name" value="rRNA maturation RNase YbeY"/>
    <property type="match status" value="1"/>
</dbReference>
<keyword evidence="7" id="KW-0547">Nucleotide-binding</keyword>
<comment type="similarity">
    <text evidence="3 12">Belongs to the endoribonuclease YbeY family.</text>
</comment>
<evidence type="ECO:0000256" key="4">
    <source>
        <dbReference type="ARBA" id="ARBA00022490"/>
    </source>
</evidence>
<evidence type="ECO:0000256" key="10">
    <source>
        <dbReference type="ARBA" id="ARBA00022833"/>
    </source>
</evidence>
<dbReference type="Gene3D" id="3.40.390.30">
    <property type="entry name" value="Metalloproteases ('zincins'), catalytic domain"/>
    <property type="match status" value="1"/>
</dbReference>
<accession>A0ABQ4PXK7</accession>
<dbReference type="EC" id="3.1.-.-" evidence="12"/>
<dbReference type="Gene3D" id="3.40.50.300">
    <property type="entry name" value="P-loop containing nucleotide triphosphate hydrolases"/>
    <property type="match status" value="1"/>
</dbReference>
<evidence type="ECO:0000256" key="11">
    <source>
        <dbReference type="ARBA" id="ARBA00022840"/>
    </source>
</evidence>
<dbReference type="EMBL" id="BPFZ01000013">
    <property type="protein sequence ID" value="GIU67720.1"/>
    <property type="molecule type" value="Genomic_DNA"/>
</dbReference>
<evidence type="ECO:0000256" key="7">
    <source>
        <dbReference type="ARBA" id="ARBA00022741"/>
    </source>
</evidence>
<reference evidence="14" key="1">
    <citation type="submission" date="2021-05" db="EMBL/GenBank/DDBJ databases">
        <authorList>
            <person name="Tanabe Y."/>
        </authorList>
    </citation>
    <scope>NUCLEOTIDE SEQUENCE</scope>
    <source>
        <strain evidence="14">BOTRYCO-1</strain>
    </source>
</reference>
<proteinExistence type="inferred from homology"/>
<dbReference type="Pfam" id="PF02130">
    <property type="entry name" value="YbeY"/>
    <property type="match status" value="1"/>
</dbReference>
<comment type="cofactor">
    <cofactor evidence="12">
        <name>Zn(2+)</name>
        <dbReference type="ChEBI" id="CHEBI:29105"/>
    </cofactor>
    <text evidence="12">Binds 1 zinc ion.</text>
</comment>
<dbReference type="SUPFAM" id="SSF52540">
    <property type="entry name" value="P-loop containing nucleoside triphosphate hydrolases"/>
    <property type="match status" value="1"/>
</dbReference>
<sequence>MVEDAFNVSVTAQGGDIVIKGADPRSLSQARDAVLAMIERAEGGDELGLADVRSSIAFVRGGSAAHGQTVALSLPGRRAVIKPRTPMQAQYLQALASGTHELVFGVGPAGTGKTFMAVAVGVSMLLDGRVSRVVVTRPAVEAGEQLGFLPGDLEEKIDPYLQPIWDAFKAVLSAAELERRKANGEIEVAPLAFMRGRTLSDAFVIVDEAQNTTRMQMKMLLTRLGEGSRMVVNGDPSQTDLPRRSKSGLGHALHLLRRLEGACQIYFSSEDVVRHPLVGRIVEAYEEEDLKEKSEMARDGDRRRLKTLANSLFHVEVEIDHAGWEDVFGPKPYAYLEKIAVAAAAFVEAEGEYFTLLLTNDAHSRELNARWRQKDQPTNVLAFPAPQLPNTPHANLGDVALAYETCEREAGEQKKSVKDHATHLVLHGLLHLLGYDHASEDAAVEMEGLEREILASLGIADPYHDDD</sequence>
<evidence type="ECO:0000313" key="14">
    <source>
        <dbReference type="EMBL" id="GIU67720.1"/>
    </source>
</evidence>
<reference evidence="14" key="2">
    <citation type="journal article" date="2023" name="ISME Commun">
        <title>Characterization of a bloom-associated alphaproteobacterial lineage, 'Candidatus Phycosocius': insights into freshwater algal-bacterial interactions.</title>
        <authorList>
            <person name="Tanabe Y."/>
            <person name="Yamaguchi H."/>
            <person name="Yoshida M."/>
            <person name="Kai A."/>
            <person name="Okazaki Y."/>
        </authorList>
    </citation>
    <scope>NUCLEOTIDE SEQUENCE</scope>
    <source>
        <strain evidence="14">BOTRYCO-1</strain>
    </source>
</reference>
<feature type="binding site" evidence="12">
    <location>
        <position position="437"/>
    </location>
    <ligand>
        <name>Zn(2+)</name>
        <dbReference type="ChEBI" id="CHEBI:29105"/>
        <note>catalytic</note>
    </ligand>
</feature>
<evidence type="ECO:0000256" key="2">
    <source>
        <dbReference type="ARBA" id="ARBA00010393"/>
    </source>
</evidence>
<comment type="subcellular location">
    <subcellularLocation>
        <location evidence="1 12">Cytoplasm</location>
    </subcellularLocation>
</comment>
<dbReference type="Pfam" id="PF02562">
    <property type="entry name" value="PhoH"/>
    <property type="match status" value="1"/>
</dbReference>
<feature type="binding site" evidence="12">
    <location>
        <position position="431"/>
    </location>
    <ligand>
        <name>Zn(2+)</name>
        <dbReference type="ChEBI" id="CHEBI:29105"/>
        <note>catalytic</note>
    </ligand>
</feature>
<dbReference type="InterPro" id="IPR020549">
    <property type="entry name" value="YbeY_CS"/>
</dbReference>
<dbReference type="InterPro" id="IPR002036">
    <property type="entry name" value="YbeY"/>
</dbReference>
<comment type="function">
    <text evidence="12">Single strand-specific metallo-endoribonuclease involved in late-stage 70S ribosome quality control and in maturation of the 3' terminus of the 16S rRNA.</text>
</comment>
<dbReference type="PANTHER" id="PTHR30473">
    <property type="entry name" value="PROTEIN PHOH"/>
    <property type="match status" value="1"/>
</dbReference>
<evidence type="ECO:0000256" key="9">
    <source>
        <dbReference type="ARBA" id="ARBA00022801"/>
    </source>
</evidence>
<dbReference type="PROSITE" id="PS01306">
    <property type="entry name" value="UPF0054"/>
    <property type="match status" value="1"/>
</dbReference>
<dbReference type="PANTHER" id="PTHR30473:SF1">
    <property type="entry name" value="PHOH-LIKE PROTEIN"/>
    <property type="match status" value="1"/>
</dbReference>
<dbReference type="InterPro" id="IPR027417">
    <property type="entry name" value="P-loop_NTPase"/>
</dbReference>
<evidence type="ECO:0000259" key="13">
    <source>
        <dbReference type="Pfam" id="PF02562"/>
    </source>
</evidence>
<keyword evidence="8 12" id="KW-0255">Endonuclease</keyword>
<evidence type="ECO:0000313" key="15">
    <source>
        <dbReference type="Proteomes" id="UP001161064"/>
    </source>
</evidence>
<gene>
    <name evidence="12" type="primary">ybeY</name>
    <name evidence="14" type="ORF">PsB1_1874</name>
</gene>
<dbReference type="InterPro" id="IPR003714">
    <property type="entry name" value="PhoH"/>
</dbReference>
<comment type="caution">
    <text evidence="14">The sequence shown here is derived from an EMBL/GenBank/DDBJ whole genome shotgun (WGS) entry which is preliminary data.</text>
</comment>
<feature type="binding site" evidence="12">
    <location>
        <position position="427"/>
    </location>
    <ligand>
        <name>Zn(2+)</name>
        <dbReference type="ChEBI" id="CHEBI:29105"/>
        <note>catalytic</note>
    </ligand>
</feature>
<keyword evidence="4 12" id="KW-0963">Cytoplasm</keyword>
<organism evidence="14 15">
    <name type="scientific">Candidatus Phycosocius spiralis</name>
    <dbReference type="NCBI Taxonomy" id="2815099"/>
    <lineage>
        <taxon>Bacteria</taxon>
        <taxon>Pseudomonadati</taxon>
        <taxon>Pseudomonadota</taxon>
        <taxon>Alphaproteobacteria</taxon>
        <taxon>Caulobacterales</taxon>
        <taxon>Caulobacterales incertae sedis</taxon>
        <taxon>Candidatus Phycosocius</taxon>
    </lineage>
</organism>
<keyword evidence="12" id="KW-0690">Ribosome biogenesis</keyword>
<dbReference type="Proteomes" id="UP001161064">
    <property type="component" value="Unassembled WGS sequence"/>
</dbReference>
<dbReference type="InterPro" id="IPR023091">
    <property type="entry name" value="MetalPrtase_cat_dom_sf_prd"/>
</dbReference>
<dbReference type="HAMAP" id="MF_00009">
    <property type="entry name" value="Endoribonucl_YbeY"/>
    <property type="match status" value="1"/>
</dbReference>
<keyword evidence="10 12" id="KW-0862">Zinc</keyword>
<evidence type="ECO:0000256" key="5">
    <source>
        <dbReference type="ARBA" id="ARBA00022722"/>
    </source>
</evidence>
<comment type="similarity">
    <text evidence="2">Belongs to the PhoH family.</text>
</comment>
<evidence type="ECO:0000256" key="8">
    <source>
        <dbReference type="ARBA" id="ARBA00022759"/>
    </source>
</evidence>
<dbReference type="SUPFAM" id="SSF55486">
    <property type="entry name" value="Metalloproteases ('zincins'), catalytic domain"/>
    <property type="match status" value="1"/>
</dbReference>
<keyword evidence="15" id="KW-1185">Reference proteome</keyword>
<keyword evidence="6 12" id="KW-0479">Metal-binding</keyword>
<keyword evidence="11" id="KW-0067">ATP-binding</keyword>
<keyword evidence="9 12" id="KW-0378">Hydrolase</keyword>
<keyword evidence="12" id="KW-0698">rRNA processing</keyword>
<keyword evidence="5 12" id="KW-0540">Nuclease</keyword>
<protein>
    <recommendedName>
        <fullName evidence="12">Endoribonuclease YbeY</fullName>
        <ecNumber evidence="12">3.1.-.-</ecNumber>
    </recommendedName>
</protein>
<dbReference type="InterPro" id="IPR051451">
    <property type="entry name" value="PhoH2-like"/>
</dbReference>